<dbReference type="Proteomes" id="UP000290900">
    <property type="component" value="Unassembled WGS sequence"/>
</dbReference>
<evidence type="ECO:0000259" key="6">
    <source>
        <dbReference type="Pfam" id="PF07926"/>
    </source>
</evidence>
<feature type="domain" description="Nucleoprotein TPR/MPL1" evidence="7">
    <location>
        <begin position="520"/>
        <end position="588"/>
    </location>
</feature>
<evidence type="ECO:0000256" key="5">
    <source>
        <dbReference type="SAM" id="MobiDB-lite"/>
    </source>
</evidence>
<evidence type="ECO:0000313" key="9">
    <source>
        <dbReference type="EMBL" id="VEU20238.1"/>
    </source>
</evidence>
<feature type="compositionally biased region" description="Basic and acidic residues" evidence="5">
    <location>
        <begin position="1950"/>
        <end position="1959"/>
    </location>
</feature>
<keyword evidence="2 4" id="KW-0175">Coiled coil</keyword>
<feature type="coiled-coil region" evidence="4">
    <location>
        <begin position="663"/>
        <end position="690"/>
    </location>
</feature>
<dbReference type="InterPro" id="IPR057974">
    <property type="entry name" value="NUA/TPR/MLP1-2-like_dom"/>
</dbReference>
<name>A0A448YH68_BRENA</name>
<feature type="region of interest" description="Disordered" evidence="5">
    <location>
        <begin position="265"/>
        <end position="332"/>
    </location>
</feature>
<dbReference type="Pfam" id="PF07926">
    <property type="entry name" value="TPR_MLP1_2"/>
    <property type="match status" value="1"/>
</dbReference>
<feature type="compositionally biased region" description="Acidic residues" evidence="5">
    <location>
        <begin position="125"/>
        <end position="170"/>
    </location>
</feature>
<feature type="domain" description="Nucleoprotein TPR/MLP1-2" evidence="6">
    <location>
        <begin position="1363"/>
        <end position="1489"/>
    </location>
</feature>
<feature type="compositionally biased region" description="Acidic residues" evidence="5">
    <location>
        <begin position="272"/>
        <end position="282"/>
    </location>
</feature>
<dbReference type="GO" id="GO:0006606">
    <property type="term" value="P:protein import into nucleus"/>
    <property type="evidence" value="ECO:0007669"/>
    <property type="project" value="InterPro"/>
</dbReference>
<feature type="region of interest" description="Disordered" evidence="5">
    <location>
        <begin position="418"/>
        <end position="437"/>
    </location>
</feature>
<feature type="coiled-coil region" evidence="4">
    <location>
        <begin position="933"/>
        <end position="1012"/>
    </location>
</feature>
<reference evidence="9 10" key="1">
    <citation type="submission" date="2018-12" db="EMBL/GenBank/DDBJ databases">
        <authorList>
            <person name="Tiukova I."/>
            <person name="Dainat J."/>
        </authorList>
    </citation>
    <scope>NUCLEOTIDE SEQUENCE [LARGE SCALE GENOMIC DNA]</scope>
</reference>
<feature type="coiled-coil region" evidence="4">
    <location>
        <begin position="1154"/>
        <end position="1227"/>
    </location>
</feature>
<keyword evidence="3" id="KW-0539">Nucleus</keyword>
<keyword evidence="10" id="KW-1185">Reference proteome</keyword>
<dbReference type="EMBL" id="CAACVR010000003">
    <property type="protein sequence ID" value="VEU20238.1"/>
    <property type="molecule type" value="Genomic_DNA"/>
</dbReference>
<dbReference type="PANTHER" id="PTHR18898:SF2">
    <property type="entry name" value="NUCLEOPROTEIN TPR"/>
    <property type="match status" value="1"/>
</dbReference>
<feature type="coiled-coil region" evidence="4">
    <location>
        <begin position="483"/>
        <end position="524"/>
    </location>
</feature>
<dbReference type="InterPro" id="IPR012929">
    <property type="entry name" value="Nucleoprot-TPR/MLP1-2_dom"/>
</dbReference>
<protein>
    <submittedName>
        <fullName evidence="9">DEKNAAC101090</fullName>
    </submittedName>
</protein>
<dbReference type="InterPro" id="IPR057577">
    <property type="entry name" value="Nucleoprot-TPR/MLP1_dom"/>
</dbReference>
<feature type="compositionally biased region" description="Basic and acidic residues" evidence="5">
    <location>
        <begin position="194"/>
        <end position="219"/>
    </location>
</feature>
<feature type="compositionally biased region" description="Acidic residues" evidence="5">
    <location>
        <begin position="290"/>
        <end position="326"/>
    </location>
</feature>
<dbReference type="Pfam" id="PF25785">
    <property type="entry name" value="TPR"/>
    <property type="match status" value="1"/>
</dbReference>
<accession>A0A448YH68</accession>
<feature type="domain" description="NUA/TPR/MLP1-2-like" evidence="8">
    <location>
        <begin position="812"/>
        <end position="917"/>
    </location>
</feature>
<dbReference type="GO" id="GO:0006406">
    <property type="term" value="P:mRNA export from nucleus"/>
    <property type="evidence" value="ECO:0007669"/>
    <property type="project" value="TreeGrafter"/>
</dbReference>
<comment type="subcellular location">
    <subcellularLocation>
        <location evidence="1">Nucleus</location>
    </subcellularLocation>
</comment>
<dbReference type="Pfam" id="PF25481">
    <property type="entry name" value="Nucleoprot-TPR"/>
    <property type="match status" value="1"/>
</dbReference>
<feature type="coiled-coil region" evidence="4">
    <location>
        <begin position="1059"/>
        <end position="1086"/>
    </location>
</feature>
<evidence type="ECO:0000256" key="3">
    <source>
        <dbReference type="ARBA" id="ARBA00023242"/>
    </source>
</evidence>
<evidence type="ECO:0000256" key="1">
    <source>
        <dbReference type="ARBA" id="ARBA00004123"/>
    </source>
</evidence>
<dbReference type="GO" id="GO:0017056">
    <property type="term" value="F:structural constituent of nuclear pore"/>
    <property type="evidence" value="ECO:0007669"/>
    <property type="project" value="TreeGrafter"/>
</dbReference>
<evidence type="ECO:0000259" key="7">
    <source>
        <dbReference type="Pfam" id="PF25481"/>
    </source>
</evidence>
<dbReference type="Gene3D" id="1.10.287.1490">
    <property type="match status" value="1"/>
</dbReference>
<feature type="coiled-coil region" evidence="4">
    <location>
        <begin position="1311"/>
        <end position="1359"/>
    </location>
</feature>
<evidence type="ECO:0000259" key="8">
    <source>
        <dbReference type="Pfam" id="PF25785"/>
    </source>
</evidence>
<evidence type="ECO:0000313" key="10">
    <source>
        <dbReference type="Proteomes" id="UP000290900"/>
    </source>
</evidence>
<feature type="region of interest" description="Disordered" evidence="5">
    <location>
        <begin position="1"/>
        <end position="236"/>
    </location>
</feature>
<organism evidence="9 10">
    <name type="scientific">Brettanomyces naardenensis</name>
    <name type="common">Yeast</name>
    <dbReference type="NCBI Taxonomy" id="13370"/>
    <lineage>
        <taxon>Eukaryota</taxon>
        <taxon>Fungi</taxon>
        <taxon>Dikarya</taxon>
        <taxon>Ascomycota</taxon>
        <taxon>Saccharomycotina</taxon>
        <taxon>Pichiomycetes</taxon>
        <taxon>Pichiales</taxon>
        <taxon>Pichiaceae</taxon>
        <taxon>Brettanomyces</taxon>
    </lineage>
</organism>
<feature type="region of interest" description="Disordered" evidence="5">
    <location>
        <begin position="1835"/>
        <end position="1959"/>
    </location>
</feature>
<feature type="compositionally biased region" description="Polar residues" evidence="5">
    <location>
        <begin position="16"/>
        <end position="35"/>
    </location>
</feature>
<feature type="coiled-coil region" evidence="4">
    <location>
        <begin position="550"/>
        <end position="619"/>
    </location>
</feature>
<feature type="compositionally biased region" description="Basic and acidic residues" evidence="5">
    <location>
        <begin position="1851"/>
        <end position="1868"/>
    </location>
</feature>
<gene>
    <name evidence="9" type="ORF">BRENAR_LOCUS973</name>
</gene>
<feature type="compositionally biased region" description="Polar residues" evidence="5">
    <location>
        <begin position="1841"/>
        <end position="1850"/>
    </location>
</feature>
<dbReference type="OrthoDB" id="343070at2759"/>
<feature type="coiled-coil region" evidence="4">
    <location>
        <begin position="1406"/>
        <end position="1479"/>
    </location>
</feature>
<dbReference type="GO" id="GO:0005643">
    <property type="term" value="C:nuclear pore"/>
    <property type="evidence" value="ECO:0007669"/>
    <property type="project" value="TreeGrafter"/>
</dbReference>
<feature type="region of interest" description="Disordered" evidence="5">
    <location>
        <begin position="1768"/>
        <end position="1788"/>
    </location>
</feature>
<dbReference type="FunCoup" id="A0A448YH68">
    <property type="interactions" value="1139"/>
</dbReference>
<feature type="compositionally biased region" description="Basic and acidic residues" evidence="5">
    <location>
        <begin position="420"/>
        <end position="437"/>
    </location>
</feature>
<dbReference type="STRING" id="13370.A0A448YH68"/>
<feature type="compositionally biased region" description="Low complexity" evidence="5">
    <location>
        <begin position="1913"/>
        <end position="1934"/>
    </location>
</feature>
<feature type="compositionally biased region" description="Basic and acidic residues" evidence="5">
    <location>
        <begin position="1876"/>
        <end position="1887"/>
    </location>
</feature>
<evidence type="ECO:0000256" key="2">
    <source>
        <dbReference type="ARBA" id="ARBA00023054"/>
    </source>
</evidence>
<sequence length="1959" mass="218989">MDNQSEKSSAAEDKTNAQAETSSASPQFSKETSPESVDVTAGPQDDELETVEGDSLLQPSAADSLVPETYESTIAEIPNNAEGMAVPAAEPEGEIEPIEAVTVTVADEDDELEEDEKLKEKEPVEELEEEETEQLPEDEEIEELPEAEEIEELPEEEETEELPEEDDLNEEREAEHSEEPYQEPNESAGPKQPEYLERPEQVAHPEGLEKAIEVDKPIEVDEPIESNNENNADYSDVVELSPEATPEAEDEIGGGTEDYVISLEEPQSIEPESIEEPSEEPIELPQAIEEPSDEDMPQVEEEAEVDVSEIPSDDDNGEAVGEDDLEGMASPSGVAAPALEDITTVASFYNINEALLHSVEPAVFHGLLSRFSKYQSLKSLNQMMEVSLEQLKHSAQSKVAVLTSDLQTVRTQLAELQQKSAEKNKESKGEEERLSRVQEEINKGQQVLVAVRAQLDIALQEKKNAYDLLSRKQEQLVDSGKEAKILNDANKQLRAQINESENGKEKLKSEVLKERMEKNQSQRELELSKQSATWFSAELSQKTEDLRKLRDEKRSEIFDLRSRLDKAENESSIALRSRDNFQHSLEELRGKFDEGSSKIKELSDKLSQQEQEYISELAKKEQLITVLQNSSDDRKRRVSSLQKMYDETTQKVADDEASYRAQFESLKDEIAHRESKIKDLEETVNDLTAANVNSSLDTSNILGSLANNGDNNGGVNLTPSAQKVLKGTSYSLTEIVSETNQLRKNLGREKRARQKAEQELAVIFKELDRRMPLLRSYKEKCSSLEMKQGQFEVILDNLSKEKSMLRTQLSISSKKADELQQQVSQLAQYKVDLQRQVATLLAEITAKDHGEGALSREEKFYVAQLVSHTPPPDDPTDTGRLISERLTTFKDIAELIEKNEQLLAVSRNLGAELENREGFAGSAELEKAENDALEKSKKAILKLQEQLQSTRSQLEAASNSRDMLQRLVESGKVSVSSAAGSNGDSKALNERINRLVDQVKQKQQEYSELKKQYDTKSFELSVRIQDLISQKSEVSLELARAQSSIKLMQERAKSAGYMASATKTENDQLKQNSVRLQDRQAKLEARTQQLGDELLNARSAQTNLDVQLKSLSAEKSMWLSNEERIRVEMGKLTEEKGQANALVAKLQTLDSERQLQYKETIRRLNGSIDRLQQQLDSVREKLDASGEETKRILHSKNADAQSYQSRIDELTKELNSVRDSLRSKSQAVSDISDHLQALQQKYDDIMAKRSSGLASIGADTSDDAVAALKQELSRALEDSKMASQSAIQYKQIASASEKELNTLNETYTQYKFSAEEQVSSTKSELDSLKSQLDDLTQAKTALEGQLQAALQKYAEEKQVSDAKISELSSAVGSFESIKSDYEARISGLGSDVSSKDELLMAANEKALQMEAAADSATTLNEALKQEVVTLQEKIASLDSDLKAAGSALSSTKESWAAEKAGLEEQLRRDKLRVSELDTQNRTLMNQLESTPFSVGNDDGEGDLKNLLAYLHRENDSLSQQLDYSKSEEKRLQQSVDISEKELSEIKLQLVEAKERAVAADKYTGIFEKMKQESQELAVYKENNQALRDEVKNYLTKTESLEKQYSAVVLRVEPLQQQVAQLHSEIEAKDNQLGVAEQQLKFFKAKLASSGDNSKVNKAFEEEKEQLVKRVADLEKEKNSLTKSGEQLQLYQAETARLNGEVRDLRAKIASLNEEMTKKVEEAKKNASVTSGAVGEGAAEKARDEFRKRVHQQEMEAYKKKLEDEKEAYKKHLASESESFKKKVQEENEARLQNEMESYKKRVRAPSNARISEVIEQRWKARSAELDSQYDAKVKELEAKSSAPQGGSTLSDAERKKMREELDKEKEQVRSSVTASVRRETQFRENILKRQLSSLKQKVKQMEQKTGEKLQNVSASAPAGSASSSGTAASASAGSPIPTRPAKRGGNDGTGNKEKRPKTE</sequence>
<dbReference type="InParanoid" id="A0A448YH68"/>
<dbReference type="PANTHER" id="PTHR18898">
    <property type="entry name" value="NUCLEOPROTEIN TPR-RELATED"/>
    <property type="match status" value="1"/>
</dbReference>
<feature type="compositionally biased region" description="Acidic residues" evidence="5">
    <location>
        <begin position="106"/>
        <end position="115"/>
    </location>
</feature>
<proteinExistence type="predicted"/>
<evidence type="ECO:0000256" key="4">
    <source>
        <dbReference type="SAM" id="Coils"/>
    </source>
</evidence>